<comment type="caution">
    <text evidence="2">The sequence shown here is derived from an EMBL/GenBank/DDBJ whole genome shotgun (WGS) entry which is preliminary data.</text>
</comment>
<dbReference type="GO" id="GO:0032259">
    <property type="term" value="P:methylation"/>
    <property type="evidence" value="ECO:0007669"/>
    <property type="project" value="UniProtKB-KW"/>
</dbReference>
<gene>
    <name evidence="2" type="ORF">GORHZ_069_00060</name>
</gene>
<accession>K6WBQ3</accession>
<dbReference type="Proteomes" id="UP000008363">
    <property type="component" value="Unassembled WGS sequence"/>
</dbReference>
<dbReference type="OrthoDB" id="9786503at2"/>
<name>K6WBQ3_9ACTN</name>
<dbReference type="InterPro" id="IPR041698">
    <property type="entry name" value="Methyltransf_25"/>
</dbReference>
<dbReference type="Pfam" id="PF13649">
    <property type="entry name" value="Methyltransf_25"/>
    <property type="match status" value="1"/>
</dbReference>
<dbReference type="GO" id="GO:0008168">
    <property type="term" value="F:methyltransferase activity"/>
    <property type="evidence" value="ECO:0007669"/>
    <property type="project" value="UniProtKB-KW"/>
</dbReference>
<dbReference type="STRING" id="1108045.GORHZ_069_00060"/>
<dbReference type="eggNOG" id="COG2226">
    <property type="taxonomic scope" value="Bacteria"/>
</dbReference>
<dbReference type="AlphaFoldDB" id="K6WBQ3"/>
<keyword evidence="3" id="KW-1185">Reference proteome</keyword>
<proteinExistence type="predicted"/>
<evidence type="ECO:0000313" key="2">
    <source>
        <dbReference type="EMBL" id="GAB89627.1"/>
    </source>
</evidence>
<sequence length="196" mass="20827">MGIAGHVGFGILMRRTYRALYRIGFTPWDSDAIPAPVREVAERSTPGIGVDLGCGTGGQALFLASRGWQMTAVDYVEAAIERARERDHANSVRWVTADVTDPAAVDPDGELGHSVTLILDNGCLHGIPAQARRGWASTVERLAAPGCVLLVRAVSPGGPLRVGPAGIDEPELDGLIGSGWRRRSSGAAGWHRFEHA</sequence>
<keyword evidence="2" id="KW-0489">Methyltransferase</keyword>
<evidence type="ECO:0000313" key="3">
    <source>
        <dbReference type="Proteomes" id="UP000008363"/>
    </source>
</evidence>
<feature type="domain" description="Methyltransferase" evidence="1">
    <location>
        <begin position="50"/>
        <end position="146"/>
    </location>
</feature>
<organism evidence="2 3">
    <name type="scientific">Gordonia rhizosphera NBRC 16068</name>
    <dbReference type="NCBI Taxonomy" id="1108045"/>
    <lineage>
        <taxon>Bacteria</taxon>
        <taxon>Bacillati</taxon>
        <taxon>Actinomycetota</taxon>
        <taxon>Actinomycetes</taxon>
        <taxon>Mycobacteriales</taxon>
        <taxon>Gordoniaceae</taxon>
        <taxon>Gordonia</taxon>
    </lineage>
</organism>
<reference evidence="2 3" key="1">
    <citation type="submission" date="2012-08" db="EMBL/GenBank/DDBJ databases">
        <title>Whole genome shotgun sequence of Gordonia rhizosphera NBRC 16068.</title>
        <authorList>
            <person name="Takarada H."/>
            <person name="Isaki S."/>
            <person name="Hosoyama A."/>
            <person name="Tsuchikane K."/>
            <person name="Katsumata H."/>
            <person name="Baba S."/>
            <person name="Ohji S."/>
            <person name="Yamazaki S."/>
            <person name="Fujita N."/>
        </authorList>
    </citation>
    <scope>NUCLEOTIDE SEQUENCE [LARGE SCALE GENOMIC DNA]</scope>
    <source>
        <strain evidence="2 3">NBRC 16068</strain>
    </source>
</reference>
<keyword evidence="2" id="KW-0808">Transferase</keyword>
<dbReference type="EMBL" id="BAHC01000069">
    <property type="protein sequence ID" value="GAB89627.1"/>
    <property type="molecule type" value="Genomic_DNA"/>
</dbReference>
<dbReference type="SUPFAM" id="SSF53335">
    <property type="entry name" value="S-adenosyl-L-methionine-dependent methyltransferases"/>
    <property type="match status" value="1"/>
</dbReference>
<evidence type="ECO:0000259" key="1">
    <source>
        <dbReference type="Pfam" id="PF13649"/>
    </source>
</evidence>
<protein>
    <submittedName>
        <fullName evidence="2">Putative methyltransferase</fullName>
    </submittedName>
</protein>
<dbReference type="Gene3D" id="3.40.50.150">
    <property type="entry name" value="Vaccinia Virus protein VP39"/>
    <property type="match status" value="1"/>
</dbReference>
<dbReference type="InterPro" id="IPR029063">
    <property type="entry name" value="SAM-dependent_MTases_sf"/>
</dbReference>
<dbReference type="CDD" id="cd02440">
    <property type="entry name" value="AdoMet_MTases"/>
    <property type="match status" value="1"/>
</dbReference>